<proteinExistence type="predicted"/>
<reference evidence="1" key="2">
    <citation type="submission" date="2023-01" db="EMBL/GenBank/DDBJ databases">
        <title>Draft genome sequence of Methylophaga thalassica strain NBRC 102424.</title>
        <authorList>
            <person name="Sun Q."/>
            <person name="Mori K."/>
        </authorList>
    </citation>
    <scope>NUCLEOTIDE SEQUENCE</scope>
    <source>
        <strain evidence="1">NBRC 102424</strain>
    </source>
</reference>
<dbReference type="EMBL" id="BSND01000004">
    <property type="protein sequence ID" value="GLP99145.1"/>
    <property type="molecule type" value="Genomic_DNA"/>
</dbReference>
<evidence type="ECO:0000313" key="2">
    <source>
        <dbReference type="Proteomes" id="UP001161423"/>
    </source>
</evidence>
<accession>A0ABQ5TTS1</accession>
<dbReference type="Proteomes" id="UP001161423">
    <property type="component" value="Unassembled WGS sequence"/>
</dbReference>
<keyword evidence="2" id="KW-1185">Reference proteome</keyword>
<name>A0ABQ5TTS1_9GAMM</name>
<evidence type="ECO:0000313" key="1">
    <source>
        <dbReference type="EMBL" id="GLP99145.1"/>
    </source>
</evidence>
<reference evidence="1" key="1">
    <citation type="journal article" date="2014" name="Int. J. Syst. Evol. Microbiol.">
        <title>Complete genome of a new Firmicutes species belonging to the dominant human colonic microbiota ('Ruminococcus bicirculans') reveals two chromosomes and a selective capacity to utilize plant glucans.</title>
        <authorList>
            <consortium name="NISC Comparative Sequencing Program"/>
            <person name="Wegmann U."/>
            <person name="Louis P."/>
            <person name="Goesmann A."/>
            <person name="Henrissat B."/>
            <person name="Duncan S.H."/>
            <person name="Flint H.J."/>
        </authorList>
    </citation>
    <scope>NUCLEOTIDE SEQUENCE</scope>
    <source>
        <strain evidence="1">NBRC 102424</strain>
    </source>
</reference>
<comment type="caution">
    <text evidence="1">The sequence shown here is derived from an EMBL/GenBank/DDBJ whole genome shotgun (WGS) entry which is preliminary data.</text>
</comment>
<organism evidence="1 2">
    <name type="scientific">Methylophaga thalassica</name>
    <dbReference type="NCBI Taxonomy" id="40223"/>
    <lineage>
        <taxon>Bacteria</taxon>
        <taxon>Pseudomonadati</taxon>
        <taxon>Pseudomonadota</taxon>
        <taxon>Gammaproteobacteria</taxon>
        <taxon>Thiotrichales</taxon>
        <taxon>Piscirickettsiaceae</taxon>
        <taxon>Methylophaga</taxon>
    </lineage>
</organism>
<sequence length="60" mass="6843">MFLSPKYVKNNRVIESIILKEHSDDIKCRGIEFTYISPKIDNIDKSKPINIAFSLPFSAG</sequence>
<gene>
    <name evidence="1" type="ORF">GCM10007891_09990</name>
</gene>
<protein>
    <submittedName>
        <fullName evidence="1">Uncharacterized protein</fullName>
    </submittedName>
</protein>